<name>A0A2T2ZVR8_9PEZI</name>
<keyword evidence="3" id="KW-1185">Reference proteome</keyword>
<organism evidence="2 3">
    <name type="scientific">Coniella lustricola</name>
    <dbReference type="NCBI Taxonomy" id="2025994"/>
    <lineage>
        <taxon>Eukaryota</taxon>
        <taxon>Fungi</taxon>
        <taxon>Dikarya</taxon>
        <taxon>Ascomycota</taxon>
        <taxon>Pezizomycotina</taxon>
        <taxon>Sordariomycetes</taxon>
        <taxon>Sordariomycetidae</taxon>
        <taxon>Diaporthales</taxon>
        <taxon>Schizoparmaceae</taxon>
        <taxon>Coniella</taxon>
    </lineage>
</organism>
<dbReference type="EMBL" id="KZ678627">
    <property type="protein sequence ID" value="PSR77979.1"/>
    <property type="molecule type" value="Genomic_DNA"/>
</dbReference>
<dbReference type="Proteomes" id="UP000241462">
    <property type="component" value="Unassembled WGS sequence"/>
</dbReference>
<reference evidence="2 3" key="1">
    <citation type="journal article" date="2018" name="Mycol. Prog.">
        <title>Coniella lustricola, a new species from submerged detritus.</title>
        <authorList>
            <person name="Raudabaugh D.B."/>
            <person name="Iturriaga T."/>
            <person name="Carver A."/>
            <person name="Mondo S."/>
            <person name="Pangilinan J."/>
            <person name="Lipzen A."/>
            <person name="He G."/>
            <person name="Amirebrahimi M."/>
            <person name="Grigoriev I.V."/>
            <person name="Miller A.N."/>
        </authorList>
    </citation>
    <scope>NUCLEOTIDE SEQUENCE [LARGE SCALE GENOMIC DNA]</scope>
    <source>
        <strain evidence="2 3">B22-T-1</strain>
    </source>
</reference>
<sequence>MIPPRSKPQTRRERKKRSSRQLGVLLQDHQSLLSIVSKQANRLHGRRLFFLSQCGLSCPVSFAQGRQTHPIMCQDSHRGTGPGKKSSPFHSPLATSPKRWPEKKKHPTVEPIVSIINHQCPLALSPRLSHHHHYHHPYPPTPGSAAAPAGQKGGSSLFFWFILGSFEVCFSLFRSFLGEGAGGLASR</sequence>
<evidence type="ECO:0000313" key="2">
    <source>
        <dbReference type="EMBL" id="PSR77979.1"/>
    </source>
</evidence>
<dbReference type="AlphaFoldDB" id="A0A2T2ZVR8"/>
<protein>
    <submittedName>
        <fullName evidence="2">Uncharacterized protein</fullName>
    </submittedName>
</protein>
<gene>
    <name evidence="2" type="ORF">BD289DRAFT_134046</name>
</gene>
<proteinExistence type="predicted"/>
<evidence type="ECO:0000256" key="1">
    <source>
        <dbReference type="SAM" id="MobiDB-lite"/>
    </source>
</evidence>
<accession>A0A2T2ZVR8</accession>
<feature type="region of interest" description="Disordered" evidence="1">
    <location>
        <begin position="74"/>
        <end position="106"/>
    </location>
</feature>
<evidence type="ECO:0000313" key="3">
    <source>
        <dbReference type="Proteomes" id="UP000241462"/>
    </source>
</evidence>
<feature type="compositionally biased region" description="Basic residues" evidence="1">
    <location>
        <begin position="8"/>
        <end position="19"/>
    </location>
</feature>
<feature type="region of interest" description="Disordered" evidence="1">
    <location>
        <begin position="1"/>
        <end position="20"/>
    </location>
</feature>
<dbReference type="InParanoid" id="A0A2T2ZVR8"/>